<feature type="compositionally biased region" description="Basic and acidic residues" evidence="9">
    <location>
        <begin position="205"/>
        <end position="214"/>
    </location>
</feature>
<dbReference type="Pfam" id="PF00787">
    <property type="entry name" value="PX"/>
    <property type="match status" value="1"/>
</dbReference>
<keyword evidence="6 13" id="KW-0418">Kinase</keyword>
<dbReference type="PANTHER" id="PTHR24351">
    <property type="entry name" value="RIBOSOMAL PROTEIN S6 KINASE"/>
    <property type="match status" value="1"/>
</dbReference>
<evidence type="ECO:0000256" key="7">
    <source>
        <dbReference type="ARBA" id="ARBA00022840"/>
    </source>
</evidence>
<dbReference type="PROSITE" id="PS00107">
    <property type="entry name" value="PROTEIN_KINASE_ATP"/>
    <property type="match status" value="1"/>
</dbReference>
<dbReference type="PROSITE" id="PS51285">
    <property type="entry name" value="AGC_KINASE_CTER"/>
    <property type="match status" value="1"/>
</dbReference>
<feature type="region of interest" description="Disordered" evidence="9">
    <location>
        <begin position="171"/>
        <end position="354"/>
    </location>
</feature>
<evidence type="ECO:0000259" key="11">
    <source>
        <dbReference type="PROSITE" id="PS50195"/>
    </source>
</evidence>
<dbReference type="PROSITE" id="PS00108">
    <property type="entry name" value="PROTEIN_KINASE_ST"/>
    <property type="match status" value="1"/>
</dbReference>
<feature type="domain" description="AGC-kinase C-terminal" evidence="12">
    <location>
        <begin position="624"/>
        <end position="802"/>
    </location>
</feature>
<dbReference type="FunFam" id="1.10.510.10:FF:000008">
    <property type="entry name" value="Non-specific serine/threonine protein kinase"/>
    <property type="match status" value="1"/>
</dbReference>
<keyword evidence="4 13" id="KW-0808">Transferase</keyword>
<evidence type="ECO:0000256" key="8">
    <source>
        <dbReference type="PROSITE-ProRule" id="PRU10141"/>
    </source>
</evidence>
<feature type="domain" description="PX" evidence="11">
    <location>
        <begin position="56"/>
        <end position="169"/>
    </location>
</feature>
<dbReference type="SMART" id="SM00220">
    <property type="entry name" value="S_TKc"/>
    <property type="match status" value="1"/>
</dbReference>
<feature type="binding site" evidence="8">
    <location>
        <position position="392"/>
    </location>
    <ligand>
        <name>ATP</name>
        <dbReference type="ChEBI" id="CHEBI:30616"/>
    </ligand>
</feature>
<dbReference type="InterPro" id="IPR036871">
    <property type="entry name" value="PX_dom_sf"/>
</dbReference>
<dbReference type="Pfam" id="PF00069">
    <property type="entry name" value="Pkinase"/>
    <property type="match status" value="1"/>
</dbReference>
<feature type="compositionally biased region" description="Low complexity" evidence="9">
    <location>
        <begin position="283"/>
        <end position="296"/>
    </location>
</feature>
<feature type="compositionally biased region" description="Acidic residues" evidence="9">
    <location>
        <begin position="333"/>
        <end position="347"/>
    </location>
</feature>
<dbReference type="InterPro" id="IPR017441">
    <property type="entry name" value="Protein_kinase_ATP_BS"/>
</dbReference>
<dbReference type="SMART" id="SM00133">
    <property type="entry name" value="S_TK_X"/>
    <property type="match status" value="1"/>
</dbReference>
<dbReference type="InterPro" id="IPR001683">
    <property type="entry name" value="PX_dom"/>
</dbReference>
<dbReference type="GO" id="GO:0005524">
    <property type="term" value="F:ATP binding"/>
    <property type="evidence" value="ECO:0007669"/>
    <property type="project" value="UniProtKB-UniRule"/>
</dbReference>
<keyword evidence="7 8" id="KW-0067">ATP-binding</keyword>
<dbReference type="GO" id="GO:0035091">
    <property type="term" value="F:phosphatidylinositol binding"/>
    <property type="evidence" value="ECO:0007669"/>
    <property type="project" value="InterPro"/>
</dbReference>
<dbReference type="Gene3D" id="3.30.200.20">
    <property type="entry name" value="Phosphorylase Kinase, domain 1"/>
    <property type="match status" value="1"/>
</dbReference>
<dbReference type="SUPFAM" id="SSF64268">
    <property type="entry name" value="PX domain"/>
    <property type="match status" value="1"/>
</dbReference>
<keyword evidence="14" id="KW-1185">Reference proteome</keyword>
<feature type="region of interest" description="Disordered" evidence="9">
    <location>
        <begin position="28"/>
        <end position="47"/>
    </location>
</feature>
<name>A0A9W8AD23_9FUNG</name>
<dbReference type="Proteomes" id="UP001150569">
    <property type="component" value="Unassembled WGS sequence"/>
</dbReference>
<dbReference type="AlphaFoldDB" id="A0A9W8AD23"/>
<dbReference type="GO" id="GO:0004674">
    <property type="term" value="F:protein serine/threonine kinase activity"/>
    <property type="evidence" value="ECO:0007669"/>
    <property type="project" value="UniProtKB-KW"/>
</dbReference>
<comment type="similarity">
    <text evidence="1">Belongs to the protein kinase superfamily. AGC Ser/Thr protein kinase family.</text>
</comment>
<proteinExistence type="inferred from homology"/>
<protein>
    <submittedName>
        <fullName evidence="13">Serine/threonine-protein kinase Sgk2</fullName>
        <ecNumber evidence="13">2.7.11.1</ecNumber>
    </submittedName>
</protein>
<evidence type="ECO:0000256" key="6">
    <source>
        <dbReference type="ARBA" id="ARBA00022777"/>
    </source>
</evidence>
<dbReference type="Gene3D" id="1.10.510.10">
    <property type="entry name" value="Transferase(Phosphotransferase) domain 1"/>
    <property type="match status" value="1"/>
</dbReference>
<gene>
    <name evidence="13" type="primary">SGK2_1</name>
    <name evidence="13" type="ORF">IWQ60_004737</name>
</gene>
<feature type="region of interest" description="Disordered" evidence="9">
    <location>
        <begin position="755"/>
        <end position="782"/>
    </location>
</feature>
<feature type="compositionally biased region" description="Polar residues" evidence="9">
    <location>
        <begin position="731"/>
        <end position="742"/>
    </location>
</feature>
<evidence type="ECO:0000256" key="3">
    <source>
        <dbReference type="ARBA" id="ARBA00022553"/>
    </source>
</evidence>
<organism evidence="13 14">
    <name type="scientific">Tieghemiomyces parasiticus</name>
    <dbReference type="NCBI Taxonomy" id="78921"/>
    <lineage>
        <taxon>Eukaryota</taxon>
        <taxon>Fungi</taxon>
        <taxon>Fungi incertae sedis</taxon>
        <taxon>Zoopagomycota</taxon>
        <taxon>Kickxellomycotina</taxon>
        <taxon>Dimargaritomycetes</taxon>
        <taxon>Dimargaritales</taxon>
        <taxon>Dimargaritaceae</taxon>
        <taxon>Tieghemiomyces</taxon>
    </lineage>
</organism>
<evidence type="ECO:0000256" key="1">
    <source>
        <dbReference type="ARBA" id="ARBA00009903"/>
    </source>
</evidence>
<dbReference type="InterPro" id="IPR000719">
    <property type="entry name" value="Prot_kinase_dom"/>
</dbReference>
<dbReference type="SMART" id="SM00312">
    <property type="entry name" value="PX"/>
    <property type="match status" value="1"/>
</dbReference>
<evidence type="ECO:0000313" key="14">
    <source>
        <dbReference type="Proteomes" id="UP001150569"/>
    </source>
</evidence>
<feature type="compositionally biased region" description="Basic residues" evidence="9">
    <location>
        <begin position="262"/>
        <end position="282"/>
    </location>
</feature>
<feature type="region of interest" description="Disordered" evidence="9">
    <location>
        <begin position="711"/>
        <end position="742"/>
    </location>
</feature>
<dbReference type="OrthoDB" id="63267at2759"/>
<keyword evidence="2" id="KW-0723">Serine/threonine-protein kinase</keyword>
<keyword evidence="5 8" id="KW-0547">Nucleotide-binding</keyword>
<evidence type="ECO:0000256" key="5">
    <source>
        <dbReference type="ARBA" id="ARBA00022741"/>
    </source>
</evidence>
<dbReference type="PROSITE" id="PS50011">
    <property type="entry name" value="PROTEIN_KINASE_DOM"/>
    <property type="match status" value="1"/>
</dbReference>
<dbReference type="InterPro" id="IPR011009">
    <property type="entry name" value="Kinase-like_dom_sf"/>
</dbReference>
<dbReference type="SUPFAM" id="SSF56112">
    <property type="entry name" value="Protein kinase-like (PK-like)"/>
    <property type="match status" value="1"/>
</dbReference>
<dbReference type="Gene3D" id="3.30.1520.10">
    <property type="entry name" value="Phox-like domain"/>
    <property type="match status" value="1"/>
</dbReference>
<accession>A0A9W8AD23</accession>
<evidence type="ECO:0000259" key="12">
    <source>
        <dbReference type="PROSITE" id="PS51285"/>
    </source>
</evidence>
<dbReference type="EMBL" id="JANBPT010000237">
    <property type="protein sequence ID" value="KAJ1925140.1"/>
    <property type="molecule type" value="Genomic_DNA"/>
</dbReference>
<sequence>MQPMPAALRQLLSKGDVKTVSTLFNQQHQRRRQELAVAPGGPGARKASHRLPQTFAAYIITTETRIEADKHRSKYTTYKVLVSNGPSQTWVVRRYSDFHQLHLQIQKQFPKKKLPAFPAKRLLGNNFSSHFVLARREQLNKYLAGITGDPEIRSWETVRWFFTHQNYPQVPEPTPSLATSQLPAANRPAHSDGGRFSFFSALRNQPDRGTEPGLRRSASRAVDPSRGSEGSLAAIAISGPGTSPSIDRTETLKRRTFTMQSARKKLGLLKRKDLAKKRRVHHPPSGSGSGSASHTPYSTAGKHPIGGDTLTVDTYMPREPPLRRPQGLVGLDGEPDGSDAESTDDPLVDGTSRLAFPNPGTTIDDFTLLKVIGKGSYGKVGFMVEDLVYAIKVLSKQSLRQRPHEIVRVMAERSVLERSVNHPFLVGLRYAFQTQDNLYFCIDYVNGGELFIHLQRDQRFEEDRARFYAAEITLALGHLHALRIVYRDLKPENCLLDAHGHIRLVDFGLSKDMTHIAGAKTATFCGTPEYLAPEILSRHRYDHAVDWYCLGAVLYEMLIGLPPFFSRDTGLLFQGILHGELNFPDHVSDGARHLISRLMDRNPATRLGEGPQGTRDVQAHPFFDGIDWKKLYAKEISPPYNPNVAGIFDLKHIDPAFSDEPVPQSVLNEGTVNLGELYEGIADRILQPDPPASTGYLDVRARLDAYDENHARRHDSPHLGQSTPDAAGLASTPNHAHVPSNTTHSIQARFLNESPAAKGSPAESHRNPRYGPPFDMNQALDDTDRAFRGFSFMAPSTVDSDSEQ</sequence>
<dbReference type="InterPro" id="IPR008271">
    <property type="entry name" value="Ser/Thr_kinase_AS"/>
</dbReference>
<evidence type="ECO:0000313" key="13">
    <source>
        <dbReference type="EMBL" id="KAJ1925140.1"/>
    </source>
</evidence>
<evidence type="ECO:0000256" key="4">
    <source>
        <dbReference type="ARBA" id="ARBA00022679"/>
    </source>
</evidence>
<evidence type="ECO:0000256" key="2">
    <source>
        <dbReference type="ARBA" id="ARBA00022527"/>
    </source>
</evidence>
<dbReference type="InterPro" id="IPR000961">
    <property type="entry name" value="AGC-kinase_C"/>
</dbReference>
<comment type="caution">
    <text evidence="13">The sequence shown here is derived from an EMBL/GenBank/DDBJ whole genome shotgun (WGS) entry which is preliminary data.</text>
</comment>
<keyword evidence="3" id="KW-0597">Phosphoprotein</keyword>
<evidence type="ECO:0000259" key="10">
    <source>
        <dbReference type="PROSITE" id="PS50011"/>
    </source>
</evidence>
<dbReference type="PROSITE" id="PS50195">
    <property type="entry name" value="PX"/>
    <property type="match status" value="1"/>
</dbReference>
<dbReference type="EC" id="2.7.11.1" evidence="13"/>
<feature type="domain" description="Protein kinase" evidence="10">
    <location>
        <begin position="366"/>
        <end position="623"/>
    </location>
</feature>
<reference evidence="13" key="1">
    <citation type="submission" date="2022-07" db="EMBL/GenBank/DDBJ databases">
        <title>Phylogenomic reconstructions and comparative analyses of Kickxellomycotina fungi.</title>
        <authorList>
            <person name="Reynolds N.K."/>
            <person name="Stajich J.E."/>
            <person name="Barry K."/>
            <person name="Grigoriev I.V."/>
            <person name="Crous P."/>
            <person name="Smith M.E."/>
        </authorList>
    </citation>
    <scope>NUCLEOTIDE SEQUENCE</scope>
    <source>
        <strain evidence="13">RSA 861</strain>
    </source>
</reference>
<evidence type="ECO:0000256" key="9">
    <source>
        <dbReference type="SAM" id="MobiDB-lite"/>
    </source>
</evidence>